<name>A0ABY7JR98_9FIRM</name>
<keyword evidence="2" id="KW-1185">Reference proteome</keyword>
<dbReference type="InterPro" id="IPR012332">
    <property type="entry name" value="Autotransporter_pectin_lyase_C"/>
</dbReference>
<dbReference type="RefSeq" id="WP_269312053.1">
    <property type="nucleotide sequence ID" value="NZ_CP114052.1"/>
</dbReference>
<gene>
    <name evidence="1" type="ORF">O0R46_02750</name>
</gene>
<dbReference type="EMBL" id="CP114052">
    <property type="protein sequence ID" value="WAW15381.1"/>
    <property type="molecule type" value="Genomic_DNA"/>
</dbReference>
<accession>A0ABY7JR98</accession>
<sequence length="206" mass="21866">MTSSNIYLMGGDYLIDSALRIDSGKNFTFNVDPSSQTSVLFKRVSTYFSSLFDVKEGASLIFKSSPGKMIIDGGSTSNPSTGIMNETGLLLNNRGTTVIDGAEFTNQHIGYGAYVAPIYSNGPNSTLHLISGSIHDNKITANSQSVIYSSNAVLVENGGTMIMDGGDIYNNTIASNLLNSDSVGVVNISDGSKFTMNGGKNKNVFR</sequence>
<dbReference type="Gene3D" id="2.160.20.20">
    <property type="match status" value="1"/>
</dbReference>
<organism evidence="1 2">
    <name type="scientific">Peptostreptococcus equinus</name>
    <dbReference type="NCBI Taxonomy" id="3003601"/>
    <lineage>
        <taxon>Bacteria</taxon>
        <taxon>Bacillati</taxon>
        <taxon>Bacillota</taxon>
        <taxon>Clostridia</taxon>
        <taxon>Peptostreptococcales</taxon>
        <taxon>Peptostreptococcaceae</taxon>
        <taxon>Peptostreptococcus</taxon>
    </lineage>
</organism>
<evidence type="ECO:0000313" key="2">
    <source>
        <dbReference type="Proteomes" id="UP001164187"/>
    </source>
</evidence>
<evidence type="ECO:0000313" key="1">
    <source>
        <dbReference type="EMBL" id="WAW15381.1"/>
    </source>
</evidence>
<dbReference type="Proteomes" id="UP001164187">
    <property type="component" value="Chromosome"/>
</dbReference>
<evidence type="ECO:0008006" key="3">
    <source>
        <dbReference type="Google" id="ProtNLM"/>
    </source>
</evidence>
<proteinExistence type="predicted"/>
<protein>
    <recommendedName>
        <fullName evidence="3">Right handed beta helix region</fullName>
    </recommendedName>
</protein>
<reference evidence="1" key="1">
    <citation type="submission" date="2022-12" db="EMBL/GenBank/DDBJ databases">
        <title>Peptostreptococcus.</title>
        <authorList>
            <person name="Lee S.H."/>
        </authorList>
    </citation>
    <scope>NUCLEOTIDE SEQUENCE</scope>
    <source>
        <strain evidence="1">CBA3647</strain>
    </source>
</reference>